<evidence type="ECO:0000256" key="9">
    <source>
        <dbReference type="ARBA" id="ARBA00022989"/>
    </source>
</evidence>
<dbReference type="FunFam" id="3.40.50.300:FF:000768">
    <property type="entry name" value="Probable mitochondrial chaperone bcs1"/>
    <property type="match status" value="1"/>
</dbReference>
<dbReference type="InterPro" id="IPR003960">
    <property type="entry name" value="ATPase_AAA_CS"/>
</dbReference>
<gene>
    <name evidence="14" type="ORF">PACLA_8A069958</name>
</gene>
<sequence length="418" mass="47821">MPESGLLASLADNPYFSAGFGLVGVGTALAVLRKGGQFAFIAFRRHAMITLEVPSKDRSFQWLLQWITLNARKAQHLSVETTFHQNDTGKINTKFDFIPSPGTHFFSYKNHWIRVERSREKGMLDLHTGTPWETVTLTSLGWRRELFFEILAEAQKMALSREEGKTVMYIPMGAEWRQFGFPRRRRPLDSVILANGVTEKILADIKDFIHSPKWYMDRGIPYRRGYLLYGPPGCGKTSFIQALAGELEYSICVMNLSDRSLSDDRLNHLMSIAPQQSIILLEDIDAAFVKREEDEQGGQNMYLNRVTFSGLLNTLDGVASTEERIVFMTTNYLNRLDPALIRPGRVDIKQEIGYAEADQIERMFRRFYPQESDRNARQFARNVSNLGELKSIAQIQGYFMLHKNSPQAALENVNFLKE</sequence>
<comment type="caution">
    <text evidence="14">The sequence shown here is derived from an EMBL/GenBank/DDBJ whole genome shotgun (WGS) entry which is preliminary data.</text>
</comment>
<dbReference type="GO" id="GO:0005743">
    <property type="term" value="C:mitochondrial inner membrane"/>
    <property type="evidence" value="ECO:0007669"/>
    <property type="project" value="UniProtKB-SubCell"/>
</dbReference>
<dbReference type="Pfam" id="PF08740">
    <property type="entry name" value="BCS1_N"/>
    <property type="match status" value="1"/>
</dbReference>
<keyword evidence="11" id="KW-0472">Membrane</keyword>
<dbReference type="Gene3D" id="3.40.50.300">
    <property type="entry name" value="P-loop containing nucleotide triphosphate hydrolases"/>
    <property type="match status" value="1"/>
</dbReference>
<evidence type="ECO:0000313" key="15">
    <source>
        <dbReference type="Proteomes" id="UP001152795"/>
    </source>
</evidence>
<dbReference type="Proteomes" id="UP001152795">
    <property type="component" value="Unassembled WGS sequence"/>
</dbReference>
<dbReference type="SMART" id="SM01024">
    <property type="entry name" value="BCS1_N"/>
    <property type="match status" value="1"/>
</dbReference>
<comment type="subcellular location">
    <subcellularLocation>
        <location evidence="1">Mitochondrion inner membrane</location>
        <topology evidence="1">Single-pass membrane protein</topology>
    </subcellularLocation>
</comment>
<evidence type="ECO:0000256" key="5">
    <source>
        <dbReference type="ARBA" id="ARBA00022741"/>
    </source>
</evidence>
<keyword evidence="15" id="KW-1185">Reference proteome</keyword>
<keyword evidence="6" id="KW-0999">Mitochondrion inner membrane</keyword>
<protein>
    <recommendedName>
        <fullName evidence="3">Mitochondrial chaperone BCS1</fullName>
    </recommendedName>
    <alternativeName>
        <fullName evidence="12">BCS1-like protein</fullName>
    </alternativeName>
</protein>
<evidence type="ECO:0000313" key="14">
    <source>
        <dbReference type="EMBL" id="CAB3983291.1"/>
    </source>
</evidence>
<dbReference type="PANTHER" id="PTHR23070">
    <property type="entry name" value="BCS1 AAA-TYPE ATPASE"/>
    <property type="match status" value="1"/>
</dbReference>
<accession>A0A7D9HGL7</accession>
<organism evidence="14 15">
    <name type="scientific">Paramuricea clavata</name>
    <name type="common">Red gorgonian</name>
    <name type="synonym">Violescent sea-whip</name>
    <dbReference type="NCBI Taxonomy" id="317549"/>
    <lineage>
        <taxon>Eukaryota</taxon>
        <taxon>Metazoa</taxon>
        <taxon>Cnidaria</taxon>
        <taxon>Anthozoa</taxon>
        <taxon>Octocorallia</taxon>
        <taxon>Malacalcyonacea</taxon>
        <taxon>Plexauridae</taxon>
        <taxon>Paramuricea</taxon>
    </lineage>
</organism>
<keyword evidence="7" id="KW-0378">Hydrolase</keyword>
<proteinExistence type="inferred from homology"/>
<evidence type="ECO:0000256" key="10">
    <source>
        <dbReference type="ARBA" id="ARBA00023128"/>
    </source>
</evidence>
<keyword evidence="9" id="KW-1133">Transmembrane helix</keyword>
<comment type="similarity">
    <text evidence="2">Belongs to the AAA ATPase family. BCS1 subfamily.</text>
</comment>
<dbReference type="EMBL" id="CACRXK020000597">
    <property type="protein sequence ID" value="CAB3983291.1"/>
    <property type="molecule type" value="Genomic_DNA"/>
</dbReference>
<evidence type="ECO:0000256" key="11">
    <source>
        <dbReference type="ARBA" id="ARBA00023136"/>
    </source>
</evidence>
<comment type="catalytic activity">
    <reaction evidence="13">
        <text>ATP + H2O = ADP + phosphate + H(+)</text>
        <dbReference type="Rhea" id="RHEA:13065"/>
        <dbReference type="ChEBI" id="CHEBI:15377"/>
        <dbReference type="ChEBI" id="CHEBI:15378"/>
        <dbReference type="ChEBI" id="CHEBI:30616"/>
        <dbReference type="ChEBI" id="CHEBI:43474"/>
        <dbReference type="ChEBI" id="CHEBI:456216"/>
    </reaction>
    <physiologicalReaction direction="left-to-right" evidence="13">
        <dbReference type="Rhea" id="RHEA:13066"/>
    </physiologicalReaction>
</comment>
<reference evidence="14" key="1">
    <citation type="submission" date="2020-04" db="EMBL/GenBank/DDBJ databases">
        <authorList>
            <person name="Alioto T."/>
            <person name="Alioto T."/>
            <person name="Gomez Garrido J."/>
        </authorList>
    </citation>
    <scope>NUCLEOTIDE SEQUENCE</scope>
    <source>
        <strain evidence="14">A484AB</strain>
    </source>
</reference>
<dbReference type="InterPro" id="IPR003959">
    <property type="entry name" value="ATPase_AAA_core"/>
</dbReference>
<evidence type="ECO:0000256" key="13">
    <source>
        <dbReference type="ARBA" id="ARBA00048778"/>
    </source>
</evidence>
<dbReference type="OrthoDB" id="10251412at2759"/>
<evidence type="ECO:0000256" key="3">
    <source>
        <dbReference type="ARBA" id="ARBA00016942"/>
    </source>
</evidence>
<dbReference type="Pfam" id="PF25426">
    <property type="entry name" value="AAA_lid_BCS1"/>
    <property type="match status" value="1"/>
</dbReference>
<dbReference type="CDD" id="cd19510">
    <property type="entry name" value="RecA-like_BCS1"/>
    <property type="match status" value="1"/>
</dbReference>
<dbReference type="Pfam" id="PF00004">
    <property type="entry name" value="AAA"/>
    <property type="match status" value="1"/>
</dbReference>
<evidence type="ECO:0000256" key="7">
    <source>
        <dbReference type="ARBA" id="ARBA00022801"/>
    </source>
</evidence>
<dbReference type="InterPro" id="IPR050747">
    <property type="entry name" value="Mitochondrial_chaperone_BCS1"/>
</dbReference>
<keyword evidence="10" id="KW-0496">Mitochondrion</keyword>
<dbReference type="SUPFAM" id="SSF52540">
    <property type="entry name" value="P-loop containing nucleoside triphosphate hydrolases"/>
    <property type="match status" value="1"/>
</dbReference>
<dbReference type="InterPro" id="IPR057495">
    <property type="entry name" value="AAA_lid_BCS1"/>
</dbReference>
<evidence type="ECO:0000256" key="1">
    <source>
        <dbReference type="ARBA" id="ARBA00004434"/>
    </source>
</evidence>
<dbReference type="GO" id="GO:0034551">
    <property type="term" value="P:mitochondrial respiratory chain complex III assembly"/>
    <property type="evidence" value="ECO:0007669"/>
    <property type="project" value="UniProtKB-ARBA"/>
</dbReference>
<dbReference type="SMART" id="SM00382">
    <property type="entry name" value="AAA"/>
    <property type="match status" value="1"/>
</dbReference>
<dbReference type="InterPro" id="IPR027417">
    <property type="entry name" value="P-loop_NTPase"/>
</dbReference>
<dbReference type="PROSITE" id="PS00674">
    <property type="entry name" value="AAA"/>
    <property type="match status" value="1"/>
</dbReference>
<dbReference type="GO" id="GO:0005524">
    <property type="term" value="F:ATP binding"/>
    <property type="evidence" value="ECO:0007669"/>
    <property type="project" value="UniProtKB-KW"/>
</dbReference>
<keyword evidence="4" id="KW-0812">Transmembrane</keyword>
<keyword evidence="8" id="KW-0067">ATP-binding</keyword>
<dbReference type="AlphaFoldDB" id="A0A7D9HGL7"/>
<evidence type="ECO:0000256" key="8">
    <source>
        <dbReference type="ARBA" id="ARBA00022840"/>
    </source>
</evidence>
<keyword evidence="5" id="KW-0547">Nucleotide-binding</keyword>
<evidence type="ECO:0000256" key="12">
    <source>
        <dbReference type="ARBA" id="ARBA00032816"/>
    </source>
</evidence>
<dbReference type="InterPro" id="IPR014851">
    <property type="entry name" value="BCS1_N"/>
</dbReference>
<name>A0A7D9HGL7_PARCT</name>
<evidence type="ECO:0000256" key="6">
    <source>
        <dbReference type="ARBA" id="ARBA00022792"/>
    </source>
</evidence>
<dbReference type="InterPro" id="IPR003593">
    <property type="entry name" value="AAA+_ATPase"/>
</dbReference>
<dbReference type="GO" id="GO:0016887">
    <property type="term" value="F:ATP hydrolysis activity"/>
    <property type="evidence" value="ECO:0007669"/>
    <property type="project" value="InterPro"/>
</dbReference>
<evidence type="ECO:0000256" key="2">
    <source>
        <dbReference type="ARBA" id="ARBA00007448"/>
    </source>
</evidence>
<evidence type="ECO:0000256" key="4">
    <source>
        <dbReference type="ARBA" id="ARBA00022692"/>
    </source>
</evidence>